<dbReference type="GO" id="GO:0022857">
    <property type="term" value="F:transmembrane transporter activity"/>
    <property type="evidence" value="ECO:0007669"/>
    <property type="project" value="InterPro"/>
</dbReference>
<dbReference type="Pfam" id="PF07690">
    <property type="entry name" value="MFS_1"/>
    <property type="match status" value="1"/>
</dbReference>
<reference evidence="8" key="1">
    <citation type="submission" date="2018-02" db="EMBL/GenBank/DDBJ databases">
        <title>Genome sequencing of Solimonas sp. HR-BB.</title>
        <authorList>
            <person name="Lee Y."/>
            <person name="Jeon C.O."/>
        </authorList>
    </citation>
    <scope>NUCLEOTIDE SEQUENCE [LARGE SCALE GENOMIC DNA]</scope>
    <source>
        <strain evidence="8">HR-U</strain>
    </source>
</reference>
<comment type="caution">
    <text evidence="7">The sequence shown here is derived from an EMBL/GenBank/DDBJ whole genome shotgun (WGS) entry which is preliminary data.</text>
</comment>
<dbReference type="EMBL" id="PTRA01000001">
    <property type="protein sequence ID" value="PQA60809.1"/>
    <property type="molecule type" value="Genomic_DNA"/>
</dbReference>
<dbReference type="PANTHER" id="PTHR23531:SF1">
    <property type="entry name" value="QUINOLENE RESISTANCE PROTEIN NORA"/>
    <property type="match status" value="1"/>
</dbReference>
<name>A0A2S7IT02_9BACT</name>
<organism evidence="7 8">
    <name type="scientific">Siphonobacter curvatus</name>
    <dbReference type="NCBI Taxonomy" id="2094562"/>
    <lineage>
        <taxon>Bacteria</taxon>
        <taxon>Pseudomonadati</taxon>
        <taxon>Bacteroidota</taxon>
        <taxon>Cytophagia</taxon>
        <taxon>Cytophagales</taxon>
        <taxon>Cytophagaceae</taxon>
        <taxon>Siphonobacter</taxon>
    </lineage>
</organism>
<sequence>MDSSPGQSSIYSFQFWLLCASNFLFTASFNMMIPELPGYLSALGGREYVGLVISLFTLTAGISRPFSGKLTDTVGRVPIMAFGSLVCFVCGLLYPFMSSVYAFLLLRLFHGFSTGFKPTATSAYVADVMPEDRRGEALSMLGISASIGMSAGPPLGSWLTAAFSIDTMFYVSSLFAFLSIGILTNLKETLERRQRFSPRLLLIKKNEIFEPRVLAPAVVMLLSSYAIGLILTIGPDLSLSVGIYNKGLFFMTYTISSLLIRLVAGKASDRFGRVKVLRMSILVQVIAMLGLAFADNLYMVLAMAFLFGVPWGLNTPALQAWTVDLANPLYRGRAVATTYIALEVGIGIGALTSGWLHNHLRNSYQINFLICSVITSGALLYLSLRKSPALTM</sequence>
<dbReference type="Gene3D" id="1.20.1250.20">
    <property type="entry name" value="MFS general substrate transporter like domains"/>
    <property type="match status" value="2"/>
</dbReference>
<gene>
    <name evidence="7" type="ORF">C5O19_14700</name>
</gene>
<feature type="transmembrane region" description="Helical" evidence="5">
    <location>
        <begin position="79"/>
        <end position="106"/>
    </location>
</feature>
<dbReference type="InterPro" id="IPR011701">
    <property type="entry name" value="MFS"/>
</dbReference>
<evidence type="ECO:0000259" key="6">
    <source>
        <dbReference type="PROSITE" id="PS50850"/>
    </source>
</evidence>
<evidence type="ECO:0000256" key="5">
    <source>
        <dbReference type="SAM" id="Phobius"/>
    </source>
</evidence>
<dbReference type="RefSeq" id="WP_104713487.1">
    <property type="nucleotide sequence ID" value="NZ_PTRA01000001.1"/>
</dbReference>
<dbReference type="SUPFAM" id="SSF103473">
    <property type="entry name" value="MFS general substrate transporter"/>
    <property type="match status" value="1"/>
</dbReference>
<feature type="domain" description="Major facilitator superfamily (MFS) profile" evidence="6">
    <location>
        <begin position="14"/>
        <end position="389"/>
    </location>
</feature>
<keyword evidence="3 5" id="KW-1133">Transmembrane helix</keyword>
<evidence type="ECO:0000256" key="2">
    <source>
        <dbReference type="ARBA" id="ARBA00022692"/>
    </source>
</evidence>
<feature type="transmembrane region" description="Helical" evidence="5">
    <location>
        <begin position="247"/>
        <end position="264"/>
    </location>
</feature>
<feature type="transmembrane region" description="Helical" evidence="5">
    <location>
        <begin position="364"/>
        <end position="384"/>
    </location>
</feature>
<evidence type="ECO:0000313" key="8">
    <source>
        <dbReference type="Proteomes" id="UP000239590"/>
    </source>
</evidence>
<dbReference type="PANTHER" id="PTHR23531">
    <property type="entry name" value="QUINOLENE RESISTANCE PROTEIN NORA"/>
    <property type="match status" value="1"/>
</dbReference>
<feature type="transmembrane region" description="Helical" evidence="5">
    <location>
        <begin position="15"/>
        <end position="36"/>
    </location>
</feature>
<evidence type="ECO:0000256" key="1">
    <source>
        <dbReference type="ARBA" id="ARBA00004370"/>
    </source>
</evidence>
<dbReference type="InterPro" id="IPR005828">
    <property type="entry name" value="MFS_sugar_transport-like"/>
</dbReference>
<dbReference type="InterPro" id="IPR052714">
    <property type="entry name" value="MFS_Exporter"/>
</dbReference>
<evidence type="ECO:0000313" key="7">
    <source>
        <dbReference type="EMBL" id="PQA60809.1"/>
    </source>
</evidence>
<dbReference type="CDD" id="cd17489">
    <property type="entry name" value="MFS_YfcJ_like"/>
    <property type="match status" value="1"/>
</dbReference>
<evidence type="ECO:0000256" key="3">
    <source>
        <dbReference type="ARBA" id="ARBA00022989"/>
    </source>
</evidence>
<dbReference type="Proteomes" id="UP000239590">
    <property type="component" value="Unassembled WGS sequence"/>
</dbReference>
<dbReference type="GO" id="GO:0016020">
    <property type="term" value="C:membrane"/>
    <property type="evidence" value="ECO:0007669"/>
    <property type="project" value="UniProtKB-SubCell"/>
</dbReference>
<keyword evidence="8" id="KW-1185">Reference proteome</keyword>
<comment type="subcellular location">
    <subcellularLocation>
        <location evidence="1">Membrane</location>
    </subcellularLocation>
</comment>
<dbReference type="InterPro" id="IPR036259">
    <property type="entry name" value="MFS_trans_sf"/>
</dbReference>
<dbReference type="Pfam" id="PF00083">
    <property type="entry name" value="Sugar_tr"/>
    <property type="match status" value="1"/>
</dbReference>
<dbReference type="AlphaFoldDB" id="A0A2S7IT02"/>
<dbReference type="InterPro" id="IPR020846">
    <property type="entry name" value="MFS_dom"/>
</dbReference>
<protein>
    <submittedName>
        <fullName evidence="7">MFS transporter</fullName>
    </submittedName>
</protein>
<feature type="transmembrane region" description="Helical" evidence="5">
    <location>
        <begin position="334"/>
        <end position="352"/>
    </location>
</feature>
<evidence type="ECO:0000256" key="4">
    <source>
        <dbReference type="ARBA" id="ARBA00023136"/>
    </source>
</evidence>
<keyword evidence="4 5" id="KW-0472">Membrane</keyword>
<dbReference type="OrthoDB" id="9812221at2"/>
<feature type="transmembrane region" description="Helical" evidence="5">
    <location>
        <begin position="213"/>
        <end position="235"/>
    </location>
</feature>
<feature type="transmembrane region" description="Helical" evidence="5">
    <location>
        <begin position="167"/>
        <end position="186"/>
    </location>
</feature>
<keyword evidence="2 5" id="KW-0812">Transmembrane</keyword>
<dbReference type="PROSITE" id="PS50850">
    <property type="entry name" value="MFS"/>
    <property type="match status" value="1"/>
</dbReference>
<proteinExistence type="predicted"/>
<accession>A0A2S7IT02</accession>
<feature type="transmembrane region" description="Helical" evidence="5">
    <location>
        <begin position="48"/>
        <end position="67"/>
    </location>
</feature>